<dbReference type="PATRIC" id="fig|1423777.3.peg.1160"/>
<keyword evidence="1" id="KW-0238">DNA-binding</keyword>
<dbReference type="Gene3D" id="1.10.1660.10">
    <property type="match status" value="1"/>
</dbReference>
<gene>
    <name evidence="3" type="ORF">FD46_GL001126</name>
</gene>
<evidence type="ECO:0000313" key="4">
    <source>
        <dbReference type="Proteomes" id="UP000051686"/>
    </source>
</evidence>
<evidence type="ECO:0000313" key="3">
    <source>
        <dbReference type="EMBL" id="KRL05175.1"/>
    </source>
</evidence>
<dbReference type="CDD" id="cd01109">
    <property type="entry name" value="HTH_YyaN"/>
    <property type="match status" value="1"/>
</dbReference>
<protein>
    <recommendedName>
        <fullName evidence="2">HTH merR-type domain-containing protein</fullName>
    </recommendedName>
</protein>
<dbReference type="Pfam" id="PF13411">
    <property type="entry name" value="MerR_1"/>
    <property type="match status" value="1"/>
</dbReference>
<dbReference type="SUPFAM" id="SSF46955">
    <property type="entry name" value="Putative DNA-binding domain"/>
    <property type="match status" value="1"/>
</dbReference>
<dbReference type="RefSeq" id="WP_057896003.1">
    <property type="nucleotide sequence ID" value="NZ_AZEH01000034.1"/>
</dbReference>
<dbReference type="GO" id="GO:0003677">
    <property type="term" value="F:DNA binding"/>
    <property type="evidence" value="ECO:0007669"/>
    <property type="project" value="UniProtKB-KW"/>
</dbReference>
<dbReference type="InterPro" id="IPR047057">
    <property type="entry name" value="MerR_fam"/>
</dbReference>
<sequence>MFYSVKQVSDILQIPVTELRYYAKRGLYPTVERDRNNQRCFTEWDLNWVYLADILSKSGMSLKNIKHYIEISRQGDVSIPERYQMLSAVKDSLTQRQQLLNEQQSVINEKINRYQQVLNGQEVDKWNPQTTRKKYHDLLI</sequence>
<proteinExistence type="predicted"/>
<dbReference type="EMBL" id="AZEH01000034">
    <property type="protein sequence ID" value="KRL05175.1"/>
    <property type="molecule type" value="Genomic_DNA"/>
</dbReference>
<dbReference type="PROSITE" id="PS50937">
    <property type="entry name" value="HTH_MERR_2"/>
    <property type="match status" value="1"/>
</dbReference>
<dbReference type="OrthoDB" id="9811174at2"/>
<comment type="caution">
    <text evidence="3">The sequence shown here is derived from an EMBL/GenBank/DDBJ whole genome shotgun (WGS) entry which is preliminary data.</text>
</comment>
<dbReference type="InterPro" id="IPR000551">
    <property type="entry name" value="MerR-type_HTH_dom"/>
</dbReference>
<dbReference type="PANTHER" id="PTHR30204:SF98">
    <property type="entry name" value="HTH-TYPE TRANSCRIPTIONAL REGULATOR ADHR"/>
    <property type="match status" value="1"/>
</dbReference>
<dbReference type="AlphaFoldDB" id="A0A0R1MAA1"/>
<dbReference type="Proteomes" id="UP000051686">
    <property type="component" value="Unassembled WGS sequence"/>
</dbReference>
<dbReference type="SMART" id="SM00422">
    <property type="entry name" value="HTH_MERR"/>
    <property type="match status" value="1"/>
</dbReference>
<accession>A0A0R1MAA1</accession>
<dbReference type="PANTHER" id="PTHR30204">
    <property type="entry name" value="REDOX-CYCLING DRUG-SENSING TRANSCRIPTIONAL ACTIVATOR SOXR"/>
    <property type="match status" value="1"/>
</dbReference>
<reference evidence="3 4" key="1">
    <citation type="journal article" date="2015" name="Genome Announc.">
        <title>Expanding the biotechnology potential of lactobacilli through comparative genomics of 213 strains and associated genera.</title>
        <authorList>
            <person name="Sun Z."/>
            <person name="Harris H.M."/>
            <person name="McCann A."/>
            <person name="Guo C."/>
            <person name="Argimon S."/>
            <person name="Zhang W."/>
            <person name="Yang X."/>
            <person name="Jeffery I.B."/>
            <person name="Cooney J.C."/>
            <person name="Kagawa T.F."/>
            <person name="Liu W."/>
            <person name="Song Y."/>
            <person name="Salvetti E."/>
            <person name="Wrobel A."/>
            <person name="Rasinkangas P."/>
            <person name="Parkhill J."/>
            <person name="Rea M.C."/>
            <person name="O'Sullivan O."/>
            <person name="Ritari J."/>
            <person name="Douillard F.P."/>
            <person name="Paul Ross R."/>
            <person name="Yang R."/>
            <person name="Briner A.E."/>
            <person name="Felis G.E."/>
            <person name="de Vos W.M."/>
            <person name="Barrangou R."/>
            <person name="Klaenhammer T.R."/>
            <person name="Caufield P.W."/>
            <person name="Cui Y."/>
            <person name="Zhang H."/>
            <person name="O'Toole P.W."/>
        </authorList>
    </citation>
    <scope>NUCLEOTIDE SEQUENCE [LARGE SCALE GENOMIC DNA]</scope>
    <source>
        <strain evidence="3 4">DSM 19972</strain>
    </source>
</reference>
<evidence type="ECO:0000256" key="1">
    <source>
        <dbReference type="ARBA" id="ARBA00023125"/>
    </source>
</evidence>
<name>A0A0R1MAA1_9LACO</name>
<keyword evidence="4" id="KW-1185">Reference proteome</keyword>
<feature type="domain" description="HTH merR-type" evidence="2">
    <location>
        <begin position="1"/>
        <end position="71"/>
    </location>
</feature>
<dbReference type="GO" id="GO:0003700">
    <property type="term" value="F:DNA-binding transcription factor activity"/>
    <property type="evidence" value="ECO:0007669"/>
    <property type="project" value="InterPro"/>
</dbReference>
<dbReference type="InterPro" id="IPR009061">
    <property type="entry name" value="DNA-bd_dom_put_sf"/>
</dbReference>
<dbReference type="STRING" id="1423777.FD46_GL001126"/>
<organism evidence="3 4">
    <name type="scientific">Liquorilactobacillus oeni DSM 19972</name>
    <dbReference type="NCBI Taxonomy" id="1423777"/>
    <lineage>
        <taxon>Bacteria</taxon>
        <taxon>Bacillati</taxon>
        <taxon>Bacillota</taxon>
        <taxon>Bacilli</taxon>
        <taxon>Lactobacillales</taxon>
        <taxon>Lactobacillaceae</taxon>
        <taxon>Liquorilactobacillus</taxon>
    </lineage>
</organism>
<evidence type="ECO:0000259" key="2">
    <source>
        <dbReference type="PROSITE" id="PS50937"/>
    </source>
</evidence>